<feature type="compositionally biased region" description="Polar residues" evidence="1">
    <location>
        <begin position="343"/>
        <end position="356"/>
    </location>
</feature>
<organism evidence="4">
    <name type="scientific">Hydatigena taeniaeformis</name>
    <name type="common">Feline tapeworm</name>
    <name type="synonym">Taenia taeniaeformis</name>
    <dbReference type="NCBI Taxonomy" id="6205"/>
    <lineage>
        <taxon>Eukaryota</taxon>
        <taxon>Metazoa</taxon>
        <taxon>Spiralia</taxon>
        <taxon>Lophotrochozoa</taxon>
        <taxon>Platyhelminthes</taxon>
        <taxon>Cestoda</taxon>
        <taxon>Eucestoda</taxon>
        <taxon>Cyclophyllidea</taxon>
        <taxon>Taeniidae</taxon>
        <taxon>Hydatigera</taxon>
    </lineage>
</organism>
<evidence type="ECO:0000313" key="3">
    <source>
        <dbReference type="Proteomes" id="UP000274429"/>
    </source>
</evidence>
<reference evidence="2 3" key="2">
    <citation type="submission" date="2018-11" db="EMBL/GenBank/DDBJ databases">
        <authorList>
            <consortium name="Pathogen Informatics"/>
        </authorList>
    </citation>
    <scope>NUCLEOTIDE SEQUENCE [LARGE SCALE GENOMIC DNA]</scope>
</reference>
<accession>A0A0R3X080</accession>
<evidence type="ECO:0000313" key="4">
    <source>
        <dbReference type="WBParaSite" id="TTAC_0000650801-mRNA-1"/>
    </source>
</evidence>
<sequence length="402" mass="45656">MIAPNEASGSSSVKMDHVVSVPVDLREMSTDHPTSNQSMHRTAGVMSLNASGLDGSASRVFDGADEAKEYSDEANTSELAQDVDLLYELIDEKDAEAKELRRDLKALRESCSEYQGNLEEAQMIITEQQEQLAVYRQEVAVSKSNIEALKLRNFILASNSKGATDEIRKMVEEYHEMQDELERLRKERRTTEAEMARLRKQGSFLRKRVDDERASQRKGNRTNSIGDEMSGNGFARGRLQTQDTSSDAAELIRKLRTEKQHWEEYANRLVRAMVESGLSPKDLIEAQENTATMATAQDAERWRTYAIRLLADVVSTDPSRLTEFDRRLLHQHTSKDQGYVSPRRNTSTPGFDTNSIEPIGIRTTSSISASASTERSTRVNFAQTRRRKIDRLKDFFQRRGRH</sequence>
<dbReference type="AlphaFoldDB" id="A0A0R3X080"/>
<feature type="region of interest" description="Disordered" evidence="1">
    <location>
        <begin position="333"/>
        <end position="358"/>
    </location>
</feature>
<evidence type="ECO:0000256" key="1">
    <source>
        <dbReference type="SAM" id="MobiDB-lite"/>
    </source>
</evidence>
<feature type="region of interest" description="Disordered" evidence="1">
    <location>
        <begin position="199"/>
        <end position="245"/>
    </location>
</feature>
<evidence type="ECO:0000313" key="2">
    <source>
        <dbReference type="EMBL" id="VDM30711.1"/>
    </source>
</evidence>
<proteinExistence type="predicted"/>
<name>A0A0R3X080_HYDTA</name>
<dbReference type="EMBL" id="UYWX01020305">
    <property type="protein sequence ID" value="VDM30711.1"/>
    <property type="molecule type" value="Genomic_DNA"/>
</dbReference>
<dbReference type="SUPFAM" id="SSF58100">
    <property type="entry name" value="Bacterial hemolysins"/>
    <property type="match status" value="1"/>
</dbReference>
<dbReference type="Proteomes" id="UP000274429">
    <property type="component" value="Unassembled WGS sequence"/>
</dbReference>
<gene>
    <name evidence="2" type="ORF">TTAC_LOCUS6493</name>
</gene>
<reference evidence="4" key="1">
    <citation type="submission" date="2017-02" db="UniProtKB">
        <authorList>
            <consortium name="WormBaseParasite"/>
        </authorList>
    </citation>
    <scope>IDENTIFICATION</scope>
</reference>
<protein>
    <submittedName>
        <fullName evidence="4">SWI5-dependent HO expression protein 3</fullName>
    </submittedName>
</protein>
<keyword evidence="3" id="KW-1185">Reference proteome</keyword>
<dbReference type="WBParaSite" id="TTAC_0000650801-mRNA-1">
    <property type="protein sequence ID" value="TTAC_0000650801-mRNA-1"/>
    <property type="gene ID" value="TTAC_0000650801"/>
</dbReference>
<dbReference type="OrthoDB" id="6248576at2759"/>